<dbReference type="InterPro" id="IPR043504">
    <property type="entry name" value="Peptidase_S1_PA_chymotrypsin"/>
</dbReference>
<evidence type="ECO:0000313" key="3">
    <source>
        <dbReference type="EMBL" id="QDU23739.1"/>
    </source>
</evidence>
<dbReference type="KEGG" id="uli:ETAA1_57460"/>
<dbReference type="SUPFAM" id="SSF51120">
    <property type="entry name" value="beta-Roll"/>
    <property type="match status" value="1"/>
</dbReference>
<dbReference type="InterPro" id="IPR011049">
    <property type="entry name" value="Serralysin-like_metalloprot_C"/>
</dbReference>
<dbReference type="Pfam" id="PF00353">
    <property type="entry name" value="HemolysinCabind"/>
    <property type="match status" value="1"/>
</dbReference>
<dbReference type="Gene3D" id="2.40.10.10">
    <property type="entry name" value="Trypsin-like serine proteases"/>
    <property type="match status" value="1"/>
</dbReference>
<sequence length="646" mass="67472">MNWLKKLAHGLQPHGRRAPTPTPRPAAPRLGLERMEDRLTPVAGAGAQLADGTFPNPAADGINTGVVQVFAPNGSGSGSLLWTGRHILTAAHVIDMEFDTDGDGTVDTGDGRPDVGAYSVRFTLADGTDRWVNNIPAQNVRVVTSAQLSSAVTLPNAWSGSWNRGADIAVIELPELAPAAASRYSLHTGATAAGLVGQVTTLSGYGRSGNGAVGWDTTPTGSGVRRTGQNAIDVVVGEYLRQDFDSGLGIHDFYGVTGARTDTGLGPAEALIQPGDSGGPALIGNLIVGVTNGTAWNTITDSRRTPGTPGATLNRGTFGETSTHTWVQPYAPWIAQQAGFASSRLVIDMNSQLGGGDSVADSMFLYTNGNTLHVGVNSHSVPVSLIGVNTVVVRGSTDADTFMISDSLLKSGVRVEIDGRDGLPGVTARDTLISWGNLTWTLSDFNKGQLRDTQTSFGGLSFERVENLTAAGEGADHFRVLPGGFLSGRIDGGSGTNRLDYSARSVGVTVDLAAGTATGINGGIVRIENVKGSQSKDFLYGNGNANTFFGEGGDDFIYGRGGNDYLFGNGGADYLDGGAGDDYLDGGADRVQDTLRGGGDRDRVVQYYNPGVYLSPTGVPQFFWMSEDACPDFDPVLDTWVPVYVG</sequence>
<dbReference type="Proteomes" id="UP000319576">
    <property type="component" value="Chromosome"/>
</dbReference>
<keyword evidence="4" id="KW-1185">Reference proteome</keyword>
<name>A0A517Y1W9_9BACT</name>
<dbReference type="InterPro" id="IPR018511">
    <property type="entry name" value="Hemolysin-typ_Ca-bd_CS"/>
</dbReference>
<dbReference type="InterPro" id="IPR009003">
    <property type="entry name" value="Peptidase_S1_PA"/>
</dbReference>
<organism evidence="3 4">
    <name type="scientific">Urbifossiella limnaea</name>
    <dbReference type="NCBI Taxonomy" id="2528023"/>
    <lineage>
        <taxon>Bacteria</taxon>
        <taxon>Pseudomonadati</taxon>
        <taxon>Planctomycetota</taxon>
        <taxon>Planctomycetia</taxon>
        <taxon>Gemmatales</taxon>
        <taxon>Gemmataceae</taxon>
        <taxon>Urbifossiella</taxon>
    </lineage>
</organism>
<evidence type="ECO:0000313" key="4">
    <source>
        <dbReference type="Proteomes" id="UP000319576"/>
    </source>
</evidence>
<dbReference type="Gene3D" id="2.150.10.10">
    <property type="entry name" value="Serralysin-like metalloprotease, C-terminal"/>
    <property type="match status" value="1"/>
</dbReference>
<gene>
    <name evidence="3" type="primary">cya_3</name>
    <name evidence="3" type="ORF">ETAA1_57460</name>
</gene>
<protein>
    <submittedName>
        <fullName evidence="3">Bifunctional hemolysin/adenylate cyclase</fullName>
    </submittedName>
</protein>
<feature type="domain" description="Peptidase S1" evidence="2">
    <location>
        <begin position="42"/>
        <end position="339"/>
    </location>
</feature>
<dbReference type="AlphaFoldDB" id="A0A517Y1W9"/>
<dbReference type="GO" id="GO:0005509">
    <property type="term" value="F:calcium ion binding"/>
    <property type="evidence" value="ECO:0007669"/>
    <property type="project" value="InterPro"/>
</dbReference>
<dbReference type="InterPro" id="IPR001343">
    <property type="entry name" value="Hemolysn_Ca-bd"/>
</dbReference>
<dbReference type="PROSITE" id="PS00330">
    <property type="entry name" value="HEMOLYSIN_CALCIUM"/>
    <property type="match status" value="1"/>
</dbReference>
<reference evidence="3 4" key="1">
    <citation type="submission" date="2019-02" db="EMBL/GenBank/DDBJ databases">
        <title>Deep-cultivation of Planctomycetes and their phenomic and genomic characterization uncovers novel biology.</title>
        <authorList>
            <person name="Wiegand S."/>
            <person name="Jogler M."/>
            <person name="Boedeker C."/>
            <person name="Pinto D."/>
            <person name="Vollmers J."/>
            <person name="Rivas-Marin E."/>
            <person name="Kohn T."/>
            <person name="Peeters S.H."/>
            <person name="Heuer A."/>
            <person name="Rast P."/>
            <person name="Oberbeckmann S."/>
            <person name="Bunk B."/>
            <person name="Jeske O."/>
            <person name="Meyerdierks A."/>
            <person name="Storesund J.E."/>
            <person name="Kallscheuer N."/>
            <person name="Luecker S."/>
            <person name="Lage O.M."/>
            <person name="Pohl T."/>
            <person name="Merkel B.J."/>
            <person name="Hornburger P."/>
            <person name="Mueller R.-W."/>
            <person name="Bruemmer F."/>
            <person name="Labrenz M."/>
            <person name="Spormann A.M."/>
            <person name="Op den Camp H."/>
            <person name="Overmann J."/>
            <person name="Amann R."/>
            <person name="Jetten M.S.M."/>
            <person name="Mascher T."/>
            <person name="Medema M.H."/>
            <person name="Devos D.P."/>
            <person name="Kaster A.-K."/>
            <person name="Ovreas L."/>
            <person name="Rohde M."/>
            <person name="Galperin M.Y."/>
            <person name="Jogler C."/>
        </authorList>
    </citation>
    <scope>NUCLEOTIDE SEQUENCE [LARGE SCALE GENOMIC DNA]</scope>
    <source>
        <strain evidence="3 4">ETA_A1</strain>
    </source>
</reference>
<dbReference type="EMBL" id="CP036273">
    <property type="protein sequence ID" value="QDU23739.1"/>
    <property type="molecule type" value="Genomic_DNA"/>
</dbReference>
<feature type="region of interest" description="Disordered" evidence="1">
    <location>
        <begin position="8"/>
        <end position="28"/>
    </location>
</feature>
<evidence type="ECO:0000256" key="1">
    <source>
        <dbReference type="SAM" id="MobiDB-lite"/>
    </source>
</evidence>
<dbReference type="SUPFAM" id="SSF50494">
    <property type="entry name" value="Trypsin-like serine proteases"/>
    <property type="match status" value="1"/>
</dbReference>
<dbReference type="GO" id="GO:0004252">
    <property type="term" value="F:serine-type endopeptidase activity"/>
    <property type="evidence" value="ECO:0007669"/>
    <property type="project" value="InterPro"/>
</dbReference>
<proteinExistence type="predicted"/>
<evidence type="ECO:0000259" key="2">
    <source>
        <dbReference type="PROSITE" id="PS50240"/>
    </source>
</evidence>
<dbReference type="OrthoDB" id="8884718at2"/>
<dbReference type="GO" id="GO:0006508">
    <property type="term" value="P:proteolysis"/>
    <property type="evidence" value="ECO:0007669"/>
    <property type="project" value="InterPro"/>
</dbReference>
<dbReference type="RefSeq" id="WP_145243964.1">
    <property type="nucleotide sequence ID" value="NZ_CP036273.1"/>
</dbReference>
<dbReference type="InterPro" id="IPR001254">
    <property type="entry name" value="Trypsin_dom"/>
</dbReference>
<accession>A0A517Y1W9</accession>
<dbReference type="PROSITE" id="PS50240">
    <property type="entry name" value="TRYPSIN_DOM"/>
    <property type="match status" value="1"/>
</dbReference>